<reference evidence="4 5" key="1">
    <citation type="journal article" date="2011" name="J. Bacteriol.">
        <title>Complete genome sequence of the hyperthermophilic, piezophilic, heterotrophic, and carboxydotrophic archaeon Thermococcus barophilus MP.</title>
        <authorList>
            <person name="Vannier P."/>
            <person name="Marteinsson V.T."/>
            <person name="Fridjonsson O.H."/>
            <person name="Oger P."/>
            <person name="Jebbar M."/>
        </authorList>
    </citation>
    <scope>NUCLEOTIDE SEQUENCE [LARGE SCALE GENOMIC DNA]</scope>
    <source>
        <strain evidence="5">DSM 11836 / MP</strain>
    </source>
</reference>
<dbReference type="Proteomes" id="UP000007478">
    <property type="component" value="Chromosome"/>
</dbReference>
<dbReference type="CDD" id="cd03801">
    <property type="entry name" value="GT4_PimA-like"/>
    <property type="match status" value="1"/>
</dbReference>
<evidence type="ECO:0000259" key="3">
    <source>
        <dbReference type="Pfam" id="PF13439"/>
    </source>
</evidence>
<dbReference type="InterPro" id="IPR028098">
    <property type="entry name" value="Glyco_trans_4-like_N"/>
</dbReference>
<dbReference type="eggNOG" id="arCOG01403">
    <property type="taxonomic scope" value="Archaea"/>
</dbReference>
<dbReference type="Gene3D" id="3.40.50.2000">
    <property type="entry name" value="Glycogen Phosphorylase B"/>
    <property type="match status" value="2"/>
</dbReference>
<proteinExistence type="predicted"/>
<keyword evidence="5" id="KW-1185">Reference proteome</keyword>
<dbReference type="PANTHER" id="PTHR46401:SF2">
    <property type="entry name" value="GLYCOSYLTRANSFERASE WBBK-RELATED"/>
    <property type="match status" value="1"/>
</dbReference>
<evidence type="ECO:0000313" key="4">
    <source>
        <dbReference type="EMBL" id="ADT84909.1"/>
    </source>
</evidence>
<organism evidence="4 5">
    <name type="scientific">Thermococcus barophilus (strain DSM 11836 / MP)</name>
    <dbReference type="NCBI Taxonomy" id="391623"/>
    <lineage>
        <taxon>Archaea</taxon>
        <taxon>Methanobacteriati</taxon>
        <taxon>Methanobacteriota</taxon>
        <taxon>Thermococci</taxon>
        <taxon>Thermococcales</taxon>
        <taxon>Thermococcaceae</taxon>
        <taxon>Thermococcus</taxon>
    </lineage>
</organism>
<dbReference type="EMBL" id="CP002372">
    <property type="protein sequence ID" value="ADT84909.1"/>
    <property type="molecule type" value="Genomic_DNA"/>
</dbReference>
<evidence type="ECO:0000256" key="1">
    <source>
        <dbReference type="ARBA" id="ARBA00022679"/>
    </source>
</evidence>
<dbReference type="GO" id="GO:0016757">
    <property type="term" value="F:glycosyltransferase activity"/>
    <property type="evidence" value="ECO:0007669"/>
    <property type="project" value="InterPro"/>
</dbReference>
<dbReference type="OrthoDB" id="132546at2157"/>
<dbReference type="RefSeq" id="WP_013468205.1">
    <property type="nucleotide sequence ID" value="NC_014804.1"/>
</dbReference>
<keyword evidence="1 4" id="KW-0808">Transferase</keyword>
<dbReference type="PATRIC" id="fig|391623.17.peg.1933"/>
<protein>
    <submittedName>
        <fullName evidence="4">Glycosyl transferase</fullName>
    </submittedName>
</protein>
<name>F0LL02_THEBM</name>
<evidence type="ECO:0000313" key="5">
    <source>
        <dbReference type="Proteomes" id="UP000007478"/>
    </source>
</evidence>
<dbReference type="KEGG" id="tba:TERMP_01934"/>
<dbReference type="Pfam" id="PF00534">
    <property type="entry name" value="Glycos_transf_1"/>
    <property type="match status" value="1"/>
</dbReference>
<feature type="domain" description="Glycosyl transferase family 1" evidence="2">
    <location>
        <begin position="191"/>
        <end position="357"/>
    </location>
</feature>
<dbReference type="AlphaFoldDB" id="F0LL02"/>
<dbReference type="PANTHER" id="PTHR46401">
    <property type="entry name" value="GLYCOSYLTRANSFERASE WBBK-RELATED"/>
    <property type="match status" value="1"/>
</dbReference>
<gene>
    <name evidence="4" type="ordered locus">TERMP_01934</name>
</gene>
<feature type="domain" description="Glycosyltransferase subfamily 4-like N-terminal" evidence="3">
    <location>
        <begin position="32"/>
        <end position="188"/>
    </location>
</feature>
<dbReference type="GeneID" id="31801036"/>
<dbReference type="InterPro" id="IPR001296">
    <property type="entry name" value="Glyco_trans_1"/>
</dbReference>
<dbReference type="HOGENOM" id="CLU_009583_2_5_2"/>
<dbReference type="Pfam" id="PF13439">
    <property type="entry name" value="Glyco_transf_4"/>
    <property type="match status" value="1"/>
</dbReference>
<accession>F0LL02</accession>
<evidence type="ECO:0000259" key="2">
    <source>
        <dbReference type="Pfam" id="PF00534"/>
    </source>
</evidence>
<dbReference type="SUPFAM" id="SSF53756">
    <property type="entry name" value="UDP-Glycosyltransferase/glycogen phosphorylase"/>
    <property type="match status" value="1"/>
</dbReference>
<sequence length="381" mass="43879">MTLKVTLMLPYTEKPYGGARAVAYNTVEGFRKIAKLLEKNDVHLTIVSTARDAVISKKDMHPNIEILHYKFPSFATFSGAFHSYKKNKYFFLSSDLVHAHDIYNAFASSQTRTKTIMTLHGLYWRDLKADRFSVQRLFYYGWNTLQFATIFHKLTKFVAISRYVQRELKVLGIYDESKIIVIENPVRDELFDVEHVETGNLILYPAKIYPLKNQLTFIKALGILKNQTREDFKVIFAGKVVDAPYYSQILSGIKKLNLQNYIKFELYSYEKMPDVYAQCSITALTSYHENAPMSISESFAVGVPVIASNVGGIPYMVSHGKDGFIVQPNNPEDIAEKLLILLEDRKLRKRMGKEAKKKAQERWRDRVIAENLLNLYLQLGE</sequence>